<proteinExistence type="inferred from homology"/>
<dbReference type="SUPFAM" id="SSF47113">
    <property type="entry name" value="Histone-fold"/>
    <property type="match status" value="1"/>
</dbReference>
<dbReference type="GO" id="GO:0030527">
    <property type="term" value="F:structural constituent of chromatin"/>
    <property type="evidence" value="ECO:0007669"/>
    <property type="project" value="InterPro"/>
</dbReference>
<dbReference type="Pfam" id="PF00125">
    <property type="entry name" value="Histone"/>
    <property type="match status" value="1"/>
</dbReference>
<evidence type="ECO:0000313" key="4">
    <source>
        <dbReference type="Ensembl" id="ENSSDAP00000023047.1"/>
    </source>
</evidence>
<evidence type="ECO:0000256" key="2">
    <source>
        <dbReference type="SAM" id="MobiDB-lite"/>
    </source>
</evidence>
<dbReference type="SMART" id="SM00427">
    <property type="entry name" value="H2B"/>
    <property type="match status" value="1"/>
</dbReference>
<dbReference type="GO" id="GO:0003677">
    <property type="term" value="F:DNA binding"/>
    <property type="evidence" value="ECO:0007669"/>
    <property type="project" value="InterPro"/>
</dbReference>
<sequence>MSQVDAPAPRLEQSIVGSTTELLAKAMADLACATSSEESLNPREPQEPGLTHPPKEKKLRHRSRSGCKKSRTHSGCGDSFATYFPRVLKRIHSGLSLSRSTVSVLDSFVKDMFQRIASEASWLAGQNHRSTITSRDIQAAVRLLLPGEIGKHAVYQATRALSRSHPRQ</sequence>
<evidence type="ECO:0000259" key="3">
    <source>
        <dbReference type="Pfam" id="PF00125"/>
    </source>
</evidence>
<dbReference type="InterPro" id="IPR000558">
    <property type="entry name" value="Histone_H2B"/>
</dbReference>
<dbReference type="Gene3D" id="1.10.20.10">
    <property type="entry name" value="Histone, subunit A"/>
    <property type="match status" value="1"/>
</dbReference>
<reference evidence="4" key="1">
    <citation type="submission" date="2025-08" db="UniProtKB">
        <authorList>
            <consortium name="Ensembl"/>
        </authorList>
    </citation>
    <scope>IDENTIFICATION</scope>
</reference>
<feature type="domain" description="Core Histone H2A/H2B/H3" evidence="3">
    <location>
        <begin position="70"/>
        <end position="143"/>
    </location>
</feature>
<protein>
    <recommendedName>
        <fullName evidence="3">Core Histone H2A/H2B/H3 domain-containing protein</fullName>
    </recommendedName>
</protein>
<organism evidence="4 5">
    <name type="scientific">Spermophilus dauricus</name>
    <name type="common">Daurian ground squirrel</name>
    <dbReference type="NCBI Taxonomy" id="99837"/>
    <lineage>
        <taxon>Eukaryota</taxon>
        <taxon>Metazoa</taxon>
        <taxon>Chordata</taxon>
        <taxon>Craniata</taxon>
        <taxon>Vertebrata</taxon>
        <taxon>Euteleostomi</taxon>
        <taxon>Mammalia</taxon>
        <taxon>Eutheria</taxon>
        <taxon>Euarchontoglires</taxon>
        <taxon>Glires</taxon>
        <taxon>Rodentia</taxon>
        <taxon>Sciuromorpha</taxon>
        <taxon>Sciuridae</taxon>
        <taxon>Xerinae</taxon>
        <taxon>Marmotini</taxon>
        <taxon>Spermophilus</taxon>
    </lineage>
</organism>
<keyword evidence="5" id="KW-1185">Reference proteome</keyword>
<dbReference type="PANTHER" id="PTHR23428">
    <property type="entry name" value="HISTONE H2B"/>
    <property type="match status" value="1"/>
</dbReference>
<accession>A0A8C9QLF1</accession>
<dbReference type="Ensembl" id="ENSSDAT00000026346.1">
    <property type="protein sequence ID" value="ENSSDAP00000023047.1"/>
    <property type="gene ID" value="ENSSDAG00000020967.1"/>
</dbReference>
<dbReference type="GO" id="GO:0000786">
    <property type="term" value="C:nucleosome"/>
    <property type="evidence" value="ECO:0007669"/>
    <property type="project" value="InterPro"/>
</dbReference>
<feature type="compositionally biased region" description="Basic residues" evidence="2">
    <location>
        <begin position="55"/>
        <end position="72"/>
    </location>
</feature>
<dbReference type="GO" id="GO:0046982">
    <property type="term" value="F:protein heterodimerization activity"/>
    <property type="evidence" value="ECO:0007669"/>
    <property type="project" value="InterPro"/>
</dbReference>
<feature type="region of interest" description="Disordered" evidence="2">
    <location>
        <begin position="34"/>
        <end position="75"/>
    </location>
</feature>
<evidence type="ECO:0000256" key="1">
    <source>
        <dbReference type="ARBA" id="ARBA00006846"/>
    </source>
</evidence>
<dbReference type="CDD" id="cd22910">
    <property type="entry name" value="HFD_H2B"/>
    <property type="match status" value="1"/>
</dbReference>
<dbReference type="InterPro" id="IPR009072">
    <property type="entry name" value="Histone-fold"/>
</dbReference>
<dbReference type="PRINTS" id="PR00621">
    <property type="entry name" value="HISTONEH2B"/>
</dbReference>
<name>A0A8C9QLF1_SPEDA</name>
<comment type="similarity">
    <text evidence="1">Belongs to the histone H2B family.</text>
</comment>
<dbReference type="AlphaFoldDB" id="A0A8C9QLF1"/>
<dbReference type="InterPro" id="IPR007125">
    <property type="entry name" value="H2A/H2B/H3"/>
</dbReference>
<reference evidence="4" key="2">
    <citation type="submission" date="2025-09" db="UniProtKB">
        <authorList>
            <consortium name="Ensembl"/>
        </authorList>
    </citation>
    <scope>IDENTIFICATION</scope>
</reference>
<dbReference type="Proteomes" id="UP000694422">
    <property type="component" value="Unplaced"/>
</dbReference>
<evidence type="ECO:0000313" key="5">
    <source>
        <dbReference type="Proteomes" id="UP000694422"/>
    </source>
</evidence>